<dbReference type="Gene3D" id="3.40.50.300">
    <property type="entry name" value="P-loop containing nucleotide triphosphate hydrolases"/>
    <property type="match status" value="1"/>
</dbReference>
<dbReference type="InterPro" id="IPR027417">
    <property type="entry name" value="P-loop_NTPase"/>
</dbReference>
<reference evidence="1" key="1">
    <citation type="journal article" date="2021" name="Proc. Natl. Acad. Sci. U.S.A.">
        <title>A Catalog of Tens of Thousands of Viruses from Human Metagenomes Reveals Hidden Associations with Chronic Diseases.</title>
        <authorList>
            <person name="Tisza M.J."/>
            <person name="Buck C.B."/>
        </authorList>
    </citation>
    <scope>NUCLEOTIDE SEQUENCE</scope>
    <source>
        <strain evidence="1">CtRkj24</strain>
    </source>
</reference>
<evidence type="ECO:0000313" key="1">
    <source>
        <dbReference type="EMBL" id="DAD67167.1"/>
    </source>
</evidence>
<protein>
    <submittedName>
        <fullName evidence="1">Large terminase</fullName>
    </submittedName>
</protein>
<accession>A0A8S5LB55</accession>
<proteinExistence type="predicted"/>
<organism evidence="1">
    <name type="scientific">Podoviridae sp. ctRkj24</name>
    <dbReference type="NCBI Taxonomy" id="2823559"/>
    <lineage>
        <taxon>Viruses</taxon>
        <taxon>Duplodnaviria</taxon>
        <taxon>Heunggongvirae</taxon>
        <taxon>Uroviricota</taxon>
        <taxon>Caudoviricetes</taxon>
    </lineage>
</organism>
<dbReference type="EMBL" id="BK014671">
    <property type="protein sequence ID" value="DAD67167.1"/>
    <property type="molecule type" value="Genomic_DNA"/>
</dbReference>
<sequence length="446" mass="50820">MDGPDEWQKEILADIGRGVKDLSSVTREAVASGHGIGKSALVAWIILWSLATHEDTRCVVTANTDTQLRSKTWAELAKWYRLFIGRDMFCFTATSLFSAQRGHDKTWRADAIPWSRDNPEAFAGLHNQGKRILVIFDEASAIFDEIWTVTEGAMTDRDTEIIWCVFGNPTRNQGKFFECFHKNRAVWNCKQVDSRTARISNKQQLDQWAQEYGEDSDFFRVRVKGEFPSQSENQLISRELAEAARRRVLETRSYEFAPVIIGVDPAWTGEDMLAVVLRQGLYSKVLETTPRNDNDMEVARRVMHYQDDYRADAVHIDMGYGTGIYSAGKDSGRGNWQLVSFAERSDAPQYANKRAEMWGEMKIWLMDGGAIDDDRLVQELMAPESRINSAGKQLLESKDEMRRRGLSSPNIADALALTFAYPVRLTDNTKYREARRRGKIRKAGSM</sequence>
<dbReference type="Gene3D" id="3.30.420.240">
    <property type="match status" value="1"/>
</dbReference>
<name>A0A8S5LB55_9CAUD</name>